<evidence type="ECO:0000256" key="5">
    <source>
        <dbReference type="SAM" id="Phobius"/>
    </source>
</evidence>
<comment type="caution">
    <text evidence="6">The sequence shown here is derived from an EMBL/GenBank/DDBJ whole genome shotgun (WGS) entry which is preliminary data.</text>
</comment>
<dbReference type="PANTHER" id="PTHR31465">
    <property type="entry name" value="PROTEIN RTA1-RELATED"/>
    <property type="match status" value="1"/>
</dbReference>
<feature type="transmembrane region" description="Helical" evidence="5">
    <location>
        <begin position="91"/>
        <end position="113"/>
    </location>
</feature>
<dbReference type="Proteomes" id="UP001211907">
    <property type="component" value="Unassembled WGS sequence"/>
</dbReference>
<feature type="transmembrane region" description="Helical" evidence="5">
    <location>
        <begin position="27"/>
        <end position="45"/>
    </location>
</feature>
<gene>
    <name evidence="6" type="ORF">HK100_008068</name>
</gene>
<evidence type="ECO:0000256" key="1">
    <source>
        <dbReference type="ARBA" id="ARBA00004141"/>
    </source>
</evidence>
<evidence type="ECO:0000256" key="2">
    <source>
        <dbReference type="ARBA" id="ARBA00022692"/>
    </source>
</evidence>
<protein>
    <recommendedName>
        <fullName evidence="8">RTA1-domain-containing protein</fullName>
    </recommendedName>
</protein>
<sequence length="309" mass="34131">MSRPAVYLPDGSYNYTASLFGEEPSQTLALVAGGVFALLFIAHIIQSIRFKTKYLIAAIIAAFMETTGYGMRYKAINKPFDVSGYATQQGMIILAPVLLAASQYVVLEKIIIYIGGASSPIRPSLIAKIFVTCDILSFAVQGAGSGILVSSIQHYTIGTNILIGGLIVQVISYATFLGTALVVYNRGKDLSIEDSWRRMFYALFGGAGLVMIRSVFRVIEFAMGYNGPIATNEHYMYVFDFGLVAGALLLFNFFHPGQLLTKKEKEYVRPINTEERILPPMRPVELVLQSNDRSIDRLIAEKSSQYHTF</sequence>
<keyword evidence="3 5" id="KW-1133">Transmembrane helix</keyword>
<evidence type="ECO:0000256" key="3">
    <source>
        <dbReference type="ARBA" id="ARBA00022989"/>
    </source>
</evidence>
<dbReference type="GO" id="GO:0016020">
    <property type="term" value="C:membrane"/>
    <property type="evidence" value="ECO:0007669"/>
    <property type="project" value="UniProtKB-SubCell"/>
</dbReference>
<feature type="transmembrane region" description="Helical" evidence="5">
    <location>
        <begin position="161"/>
        <end position="184"/>
    </location>
</feature>
<evidence type="ECO:0000256" key="4">
    <source>
        <dbReference type="ARBA" id="ARBA00023136"/>
    </source>
</evidence>
<accession>A0AAD5T6T5</accession>
<name>A0AAD5T6T5_9FUNG</name>
<evidence type="ECO:0008006" key="8">
    <source>
        <dbReference type="Google" id="ProtNLM"/>
    </source>
</evidence>
<dbReference type="InterPro" id="IPR007568">
    <property type="entry name" value="RTA1"/>
</dbReference>
<keyword evidence="4 5" id="KW-0472">Membrane</keyword>
<dbReference type="EMBL" id="JADGJH010000387">
    <property type="protein sequence ID" value="KAJ3130418.1"/>
    <property type="molecule type" value="Genomic_DNA"/>
</dbReference>
<evidence type="ECO:0000313" key="6">
    <source>
        <dbReference type="EMBL" id="KAJ3130418.1"/>
    </source>
</evidence>
<comment type="subcellular location">
    <subcellularLocation>
        <location evidence="1">Membrane</location>
        <topology evidence="1">Multi-pass membrane protein</topology>
    </subcellularLocation>
</comment>
<evidence type="ECO:0000313" key="7">
    <source>
        <dbReference type="Proteomes" id="UP001211907"/>
    </source>
</evidence>
<keyword evidence="7" id="KW-1185">Reference proteome</keyword>
<dbReference type="AlphaFoldDB" id="A0AAD5T6T5"/>
<dbReference type="Pfam" id="PF04479">
    <property type="entry name" value="RTA1"/>
    <property type="match status" value="1"/>
</dbReference>
<feature type="transmembrane region" description="Helical" evidence="5">
    <location>
        <begin position="54"/>
        <end position="71"/>
    </location>
</feature>
<proteinExistence type="predicted"/>
<dbReference type="PANTHER" id="PTHR31465:SF1">
    <property type="entry name" value="PROTEIN RTA1-RELATED"/>
    <property type="match status" value="1"/>
</dbReference>
<keyword evidence="2 5" id="KW-0812">Transmembrane</keyword>
<feature type="transmembrane region" description="Helical" evidence="5">
    <location>
        <begin position="196"/>
        <end position="216"/>
    </location>
</feature>
<feature type="transmembrane region" description="Helical" evidence="5">
    <location>
        <begin position="236"/>
        <end position="254"/>
    </location>
</feature>
<feature type="transmembrane region" description="Helical" evidence="5">
    <location>
        <begin position="125"/>
        <end position="149"/>
    </location>
</feature>
<reference evidence="6" key="1">
    <citation type="submission" date="2020-05" db="EMBL/GenBank/DDBJ databases">
        <title>Phylogenomic resolution of chytrid fungi.</title>
        <authorList>
            <person name="Stajich J.E."/>
            <person name="Amses K."/>
            <person name="Simmons R."/>
            <person name="Seto K."/>
            <person name="Myers J."/>
            <person name="Bonds A."/>
            <person name="Quandt C.A."/>
            <person name="Barry K."/>
            <person name="Liu P."/>
            <person name="Grigoriev I."/>
            <person name="Longcore J.E."/>
            <person name="James T.Y."/>
        </authorList>
    </citation>
    <scope>NUCLEOTIDE SEQUENCE</scope>
    <source>
        <strain evidence="6">JEL0513</strain>
    </source>
</reference>
<organism evidence="6 7">
    <name type="scientific">Physocladia obscura</name>
    <dbReference type="NCBI Taxonomy" id="109957"/>
    <lineage>
        <taxon>Eukaryota</taxon>
        <taxon>Fungi</taxon>
        <taxon>Fungi incertae sedis</taxon>
        <taxon>Chytridiomycota</taxon>
        <taxon>Chytridiomycota incertae sedis</taxon>
        <taxon>Chytridiomycetes</taxon>
        <taxon>Chytridiales</taxon>
        <taxon>Chytriomycetaceae</taxon>
        <taxon>Physocladia</taxon>
    </lineage>
</organism>